<dbReference type="SUPFAM" id="SSF48431">
    <property type="entry name" value="Lipovitellin-phosvitin complex, superhelical domain"/>
    <property type="match status" value="1"/>
</dbReference>
<dbReference type="SUPFAM" id="SSF56968">
    <property type="entry name" value="Lipovitellin-phosvitin complex, beta-sheet shell regions"/>
    <property type="match status" value="2"/>
</dbReference>
<evidence type="ECO:0000256" key="7">
    <source>
        <dbReference type="PROSITE-ProRule" id="PRU00557"/>
    </source>
</evidence>
<evidence type="ECO:0000256" key="6">
    <source>
        <dbReference type="ARBA" id="ARBA00023180"/>
    </source>
</evidence>
<dbReference type="PANTHER" id="PTHR23345:SF15">
    <property type="entry name" value="VITELLOGENIN 1-RELATED"/>
    <property type="match status" value="1"/>
</dbReference>
<dbReference type="InterPro" id="IPR015817">
    <property type="entry name" value="Vitellinogen_open_b-sht_sub1"/>
</dbReference>
<evidence type="ECO:0000256" key="1">
    <source>
        <dbReference type="ARBA" id="ARBA00022448"/>
    </source>
</evidence>
<proteinExistence type="predicted"/>
<dbReference type="Gene3D" id="2.30.230.10">
    <property type="entry name" value="Lipovitellin, beta-sheet shell regions, chain A"/>
    <property type="match status" value="1"/>
</dbReference>
<keyword evidence="1" id="KW-0813">Transport</keyword>
<keyword evidence="4" id="KW-0446">Lipid-binding</keyword>
<dbReference type="Pfam" id="PF09172">
    <property type="entry name" value="Vit_open_b-sht"/>
    <property type="match status" value="1"/>
</dbReference>
<evidence type="ECO:0000256" key="5">
    <source>
        <dbReference type="ARBA" id="ARBA00023157"/>
    </source>
</evidence>
<dbReference type="GO" id="GO:0005319">
    <property type="term" value="F:lipid transporter activity"/>
    <property type="evidence" value="ECO:0007669"/>
    <property type="project" value="InterPro"/>
</dbReference>
<dbReference type="PROSITE" id="PS51211">
    <property type="entry name" value="VITELLOGENIN"/>
    <property type="match status" value="1"/>
</dbReference>
<keyword evidence="2" id="KW-0732">Signal</keyword>
<evidence type="ECO:0000256" key="2">
    <source>
        <dbReference type="ARBA" id="ARBA00022729"/>
    </source>
</evidence>
<dbReference type="GO" id="GO:0045735">
    <property type="term" value="F:nutrient reservoir activity"/>
    <property type="evidence" value="ECO:0007669"/>
    <property type="project" value="UniProtKB-KW"/>
</dbReference>
<dbReference type="SMART" id="SM00638">
    <property type="entry name" value="LPD_N"/>
    <property type="match status" value="1"/>
</dbReference>
<gene>
    <name evidence="8" type="ORF">CGI_10006238</name>
</gene>
<evidence type="ECO:0000256" key="3">
    <source>
        <dbReference type="ARBA" id="ARBA00022761"/>
    </source>
</evidence>
<dbReference type="Pfam" id="PF01347">
    <property type="entry name" value="Vitellogenin_N"/>
    <property type="match status" value="1"/>
</dbReference>
<dbReference type="InterPro" id="IPR011030">
    <property type="entry name" value="Lipovitellin_superhlx_dom"/>
</dbReference>
<dbReference type="InterPro" id="IPR015816">
    <property type="entry name" value="Vitellinogen_b-sht_N"/>
</dbReference>
<dbReference type="InterPro" id="IPR001747">
    <property type="entry name" value="Vitellogenin_N"/>
</dbReference>
<evidence type="ECO:0000313" key="8">
    <source>
        <dbReference type="EMBL" id="EKC20363.1"/>
    </source>
</evidence>
<dbReference type="InterPro" id="IPR050733">
    <property type="entry name" value="Vitellogenin/Apolipophorin"/>
</dbReference>
<dbReference type="PROSITE" id="PS51233">
    <property type="entry name" value="VWFD"/>
    <property type="match status" value="1"/>
</dbReference>
<dbReference type="FunCoup" id="K1PFG1">
    <property type="interactions" value="2"/>
</dbReference>
<dbReference type="GO" id="GO:0008289">
    <property type="term" value="F:lipid binding"/>
    <property type="evidence" value="ECO:0007669"/>
    <property type="project" value="UniProtKB-KW"/>
</dbReference>
<sequence>MKSSSQYDSTKFGYQPGTTYEYDYDVDTTTLIQGASEGKSGIRMTAKVQVEVLSKCDLVLKVRNVQLHERNAESPENFILSAMSGKFSQQLEENSLRFSFQDGRIESLCPADSETPWVLNIKRGILSMIQNTMENLQADQKVSEADVTGTCDADYTVSENGWYSVTIKKHKNLLGCTERHGYQTALQGTPYRVPSEIQSLPIMKSSHDCQQEISKSGILKGSSCTEQHVFRPFSRDSSGAMTESRQTLKYSNERTGVSTAKSVTRKADMNFEHHVDTASSTKARKNIEKQLVNICAQTKGDVRPETPRLFSDLVHIMRSADSQTLNDVYTNVQSGALCSDNNQKVRKFFLDAVPMTGTPASVTMLTKMITDNEVTGIEADMWMTTLAFIPSPSKDMIREVMPLLKKNGKALLAVSSLVNTYCKKTRCENDLDIANVISALEDKIGYGCYVDNNNKENIVLSLRALGNSGHTSSATATVNSCISRKDNPMEVRIAAIEAFRRASCDNDRTEALKVFNDKEEDAELRIAAYLAIMQCPSKSIITTVRNALEKEEVNQVGSFIWSHLTNLMESSSPFKQDIISILNSEYLKKEFDMDKRKYSRNYEGSFFLEKINTGASIESNLIWSSKSFIPRSLMANLTVDLFGKSVNILEIGGRVEGLEYFLESYFGPNGYFTEKDVKEATTQIVKGIDEKKMKKIDSQFGTGMDQLRGALYMRIFGNELSYNSFDGLASFSSGFNVLEMLISFEKQSGSFVLNQNNIRVEAAARDQKIEIEGTKSNGNGQISLKTPFEGFKSQEISMTSTRDSINVRGIFRGKTIELDASFLTSDDIQGTISLKTPFKGFEEQGVSMSYEKTLTGYQAQAKSTFQKKKIELSAQLTTDTVITGDLEITSSYSGYERQKISVKVGNGNINVMILAMQHTVELKGQTLLRNGFLSVETTFPGFENQRLSLNIDQNRIHAVGLFRQKTIEINGELSAKKGSLSIKTPFDGFKNQYIKFTAEGQKLIAEGTLMEKTVEIDALFNKDGKIEGELEIRTPFEGFKKQAIRFSHHMTNRGCQTHADVLFNQEKSEFDLSIINELNKEFKVSLKTPITGYKEQVFCVEAVPSPNGLKVHSEVHFDKKKVEADFNYEREPQLLANLIVKTPFTGFESTSISFQRDGSLRNMQLSSSLEYGSSQTVSLFLRNIIQDSSSEHVLKFQSPYSDLSAKHTQSSENGVFQSQSDLSFGSQYSISHSNLLRYSAAPMLDFTSTTTYTIDGATSTSEMKVYHMGELQDFKTELMANYENEEASLSVQFKSTSAIEGSFSIKSPVPYLRNVHAKFTHSGDQDQFTTSSDFHHEDIGKLEGTMTFFKQNWRRVNSNLVIKTPFVGFEQTKLNLKHTANRNSIRSFVDVSFGDDNNVRASVKGSLEPMEVDLVFTSPFDGIENLHASTKYSNSGKKYNAEFIMSSRNKAISLKSLLDLDSSPVVFETVVNTPFSGLETSKFMITSKGSLRDFTSSIDLQSFWLKMKSSASLRYSTFSDLDGSFSLSSDMNGLENFNFGLKNERTDGEFKNQMTASWENGQSVVSTLTYSSKDSWGITTQKGSMMISTPFTQLRKLNIQSSMEKSATSFKQSAVAEFNGGKVLDMDIAYTRDAKHTASLAMREPQPLELKAEVLMSDAIKSGILSMNLDTTSTERQATVEMKYTTDRYNQKKQTVVKIVTPSRSVEVRGSGEMSSSRIFSSWDTLINNAKVFGFDAEHSLVERRNNYENMNNLKLRFPERSVAMSSSYQDKYDKKTVHGSISWDADRDINKKLGVSASLFPQGDSLKADVSFEIPSIGKDVKLDSEMTLNSGSVLFDGKTEFKYSKDEDKTVVINSRIENISTYSNKNYTLSFGVRHVFSSVNIQLQSHVGISDNKYSSGINVDYLTAKRMKKNFALMGEIDSLRRQMNVEVVSPIKSMRMSGKIETSPYRLSLRNVYDDSNEINSLITFDTEKKLIEAQTSYDIENPANVLHFVAKYVNASAILAEVYREENSRRITDSLFAMRLNTSRILHTRIHWRPTMINDLKVSGLGKISLYSRKMNTAFSEVADAVGKELNSKYNLIREAASNGYRPYGIILEEMIEELSKRFPSADFTMLRNLIKSNTVQWQAFPGKDKYDLYVEFTKELMTLIESRGGYYYAELMDVIGQQFLELSASLESAMKHYEDAVSRISKNQLSEYIGSKYNSLLKTATEYQVPDIASQYTNAIYDVRDQISSRMNGPVLATIKEAAGQSYHLGYDAYKFWEVEENIKSVMKNIFEMIKKDIEEEFSILKNSVSNLRNSKITVFDLKSGELQMDTYLPVSMTSLQELPKFSISKFTSKLHSYFPKYRNKMGSLSEYIPDSDASNWVPPFKGKGDHFTTFDGKEFDFSGKCSYVLTRDYIDGNFSIIINYHSKNEKHLIITTATKTLQIAPNGKLLVDGKITSAPYQSTELKIVQEAESLNVNGRGFSVKYNIPRDELKLVVSGWYHGKLGGLFGTNNNEIYDDMMTSSRRTVVDVDPFVNSWEVDRKCR</sequence>
<dbReference type="Gene3D" id="1.25.10.20">
    <property type="entry name" value="Vitellinogen, superhelical"/>
    <property type="match status" value="1"/>
</dbReference>
<dbReference type="FunFam" id="2.20.50.20:FF:000007">
    <property type="entry name" value="von Willebrand factor type D domaincontaining protein"/>
    <property type="match status" value="1"/>
</dbReference>
<dbReference type="EMBL" id="JH817745">
    <property type="protein sequence ID" value="EKC20363.1"/>
    <property type="molecule type" value="Genomic_DNA"/>
</dbReference>
<evidence type="ECO:0000256" key="4">
    <source>
        <dbReference type="ARBA" id="ARBA00023121"/>
    </source>
</evidence>
<evidence type="ECO:0008006" key="9">
    <source>
        <dbReference type="Google" id="ProtNLM"/>
    </source>
</evidence>
<dbReference type="PANTHER" id="PTHR23345">
    <property type="entry name" value="VITELLOGENIN-RELATED"/>
    <property type="match status" value="1"/>
</dbReference>
<organism evidence="8">
    <name type="scientific">Magallana gigas</name>
    <name type="common">Pacific oyster</name>
    <name type="synonym">Crassostrea gigas</name>
    <dbReference type="NCBI Taxonomy" id="29159"/>
    <lineage>
        <taxon>Eukaryota</taxon>
        <taxon>Metazoa</taxon>
        <taxon>Spiralia</taxon>
        <taxon>Lophotrochozoa</taxon>
        <taxon>Mollusca</taxon>
        <taxon>Bivalvia</taxon>
        <taxon>Autobranchia</taxon>
        <taxon>Pteriomorphia</taxon>
        <taxon>Ostreida</taxon>
        <taxon>Ostreoidea</taxon>
        <taxon>Ostreidae</taxon>
        <taxon>Magallana</taxon>
    </lineage>
</organism>
<dbReference type="InParanoid" id="K1PFG1"/>
<dbReference type="SMART" id="SM01169">
    <property type="entry name" value="DUF1943"/>
    <property type="match status" value="1"/>
</dbReference>
<keyword evidence="3" id="KW-0758">Storage protein</keyword>
<keyword evidence="5" id="KW-1015">Disulfide bond</keyword>
<accession>K1PFG1</accession>
<comment type="caution">
    <text evidence="7">Lacks conserved residue(s) required for the propagation of feature annotation.</text>
</comment>
<dbReference type="InterPro" id="IPR015255">
    <property type="entry name" value="Vitellinogen_open_b-sht"/>
</dbReference>
<dbReference type="SMART" id="SM00216">
    <property type="entry name" value="VWD"/>
    <property type="match status" value="1"/>
</dbReference>
<dbReference type="InterPro" id="IPR001846">
    <property type="entry name" value="VWF_type-D"/>
</dbReference>
<dbReference type="InterPro" id="IPR015819">
    <property type="entry name" value="Lipid_transp_b-sht_shell"/>
</dbReference>
<dbReference type="Gene3D" id="2.20.50.20">
    <property type="entry name" value="Lipovitellin. Chain A, domain 3"/>
    <property type="match status" value="1"/>
</dbReference>
<reference evidence="8" key="1">
    <citation type="journal article" date="2012" name="Nature">
        <title>The oyster genome reveals stress adaptation and complexity of shell formation.</title>
        <authorList>
            <person name="Zhang G."/>
            <person name="Fang X."/>
            <person name="Guo X."/>
            <person name="Li L."/>
            <person name="Luo R."/>
            <person name="Xu F."/>
            <person name="Yang P."/>
            <person name="Zhang L."/>
            <person name="Wang X."/>
            <person name="Qi H."/>
            <person name="Xiong Z."/>
            <person name="Que H."/>
            <person name="Xie Y."/>
            <person name="Holland P.W."/>
            <person name="Paps J."/>
            <person name="Zhu Y."/>
            <person name="Wu F."/>
            <person name="Chen Y."/>
            <person name="Wang J."/>
            <person name="Peng C."/>
            <person name="Meng J."/>
            <person name="Yang L."/>
            <person name="Liu J."/>
            <person name="Wen B."/>
            <person name="Zhang N."/>
            <person name="Huang Z."/>
            <person name="Zhu Q."/>
            <person name="Feng Y."/>
            <person name="Mount A."/>
            <person name="Hedgecock D."/>
            <person name="Xu Z."/>
            <person name="Liu Y."/>
            <person name="Domazet-Loso T."/>
            <person name="Du Y."/>
            <person name="Sun X."/>
            <person name="Zhang S."/>
            <person name="Liu B."/>
            <person name="Cheng P."/>
            <person name="Jiang X."/>
            <person name="Li J."/>
            <person name="Fan D."/>
            <person name="Wang W."/>
            <person name="Fu W."/>
            <person name="Wang T."/>
            <person name="Wang B."/>
            <person name="Zhang J."/>
            <person name="Peng Z."/>
            <person name="Li Y."/>
            <person name="Li N."/>
            <person name="Wang J."/>
            <person name="Chen M."/>
            <person name="He Y."/>
            <person name="Tan F."/>
            <person name="Song X."/>
            <person name="Zheng Q."/>
            <person name="Huang R."/>
            <person name="Yang H."/>
            <person name="Du X."/>
            <person name="Chen L."/>
            <person name="Yang M."/>
            <person name="Gaffney P.M."/>
            <person name="Wang S."/>
            <person name="Luo L."/>
            <person name="She Z."/>
            <person name="Ming Y."/>
            <person name="Huang W."/>
            <person name="Zhang S."/>
            <person name="Huang B."/>
            <person name="Zhang Y."/>
            <person name="Qu T."/>
            <person name="Ni P."/>
            <person name="Miao G."/>
            <person name="Wang J."/>
            <person name="Wang Q."/>
            <person name="Steinberg C.E."/>
            <person name="Wang H."/>
            <person name="Li N."/>
            <person name="Qian L."/>
            <person name="Zhang G."/>
            <person name="Li Y."/>
            <person name="Yang H."/>
            <person name="Liu X."/>
            <person name="Wang J."/>
            <person name="Yin Y."/>
            <person name="Wang J."/>
        </authorList>
    </citation>
    <scope>NUCLEOTIDE SEQUENCE [LARGE SCALE GENOMIC DNA]</scope>
    <source>
        <strain evidence="8">05x7-T-G4-1.051#20</strain>
    </source>
</reference>
<dbReference type="Pfam" id="PF00094">
    <property type="entry name" value="VWD"/>
    <property type="match status" value="1"/>
</dbReference>
<keyword evidence="6" id="KW-0325">Glycoprotein</keyword>
<dbReference type="HOGENOM" id="CLU_226341_0_0_1"/>
<name>K1PFG1_MAGGI</name>
<protein>
    <recommendedName>
        <fullName evidence="9">Apolipophorin</fullName>
    </recommendedName>
</protein>